<dbReference type="PANTHER" id="PTHR45138:SF9">
    <property type="entry name" value="DIGUANYLATE CYCLASE DGCM-RELATED"/>
    <property type="match status" value="1"/>
</dbReference>
<dbReference type="InterPro" id="IPR043128">
    <property type="entry name" value="Rev_trsase/Diguanyl_cyclase"/>
</dbReference>
<name>A0A2N4USX7_9GAMM</name>
<comment type="cofactor">
    <cofactor evidence="1">
        <name>Mg(2+)</name>
        <dbReference type="ChEBI" id="CHEBI:18420"/>
    </cofactor>
</comment>
<dbReference type="PROSITE" id="PS50887">
    <property type="entry name" value="GGDEF"/>
    <property type="match status" value="1"/>
</dbReference>
<dbReference type="GO" id="GO:0005886">
    <property type="term" value="C:plasma membrane"/>
    <property type="evidence" value="ECO:0007669"/>
    <property type="project" value="TreeGrafter"/>
</dbReference>
<dbReference type="CDD" id="cd01949">
    <property type="entry name" value="GGDEF"/>
    <property type="match status" value="1"/>
</dbReference>
<dbReference type="SUPFAM" id="SSF55781">
    <property type="entry name" value="GAF domain-like"/>
    <property type="match status" value="1"/>
</dbReference>
<dbReference type="AlphaFoldDB" id="A0A2N4USX7"/>
<dbReference type="GO" id="GO:0052621">
    <property type="term" value="F:diguanylate cyclase activity"/>
    <property type="evidence" value="ECO:0007669"/>
    <property type="project" value="UniProtKB-EC"/>
</dbReference>
<dbReference type="PANTHER" id="PTHR45138">
    <property type="entry name" value="REGULATORY COMPONENTS OF SENSORY TRANSDUCTION SYSTEM"/>
    <property type="match status" value="1"/>
</dbReference>
<accession>A0A2N4USX7</accession>
<evidence type="ECO:0000259" key="5">
    <source>
        <dbReference type="PROSITE" id="PS50887"/>
    </source>
</evidence>
<feature type="domain" description="GGDEF" evidence="5">
    <location>
        <begin position="398"/>
        <end position="537"/>
    </location>
</feature>
<evidence type="ECO:0000313" key="7">
    <source>
        <dbReference type="Proteomes" id="UP000234420"/>
    </source>
</evidence>
<dbReference type="SUPFAM" id="SSF55073">
    <property type="entry name" value="Nucleotide cyclase"/>
    <property type="match status" value="1"/>
</dbReference>
<evidence type="ECO:0000256" key="4">
    <source>
        <dbReference type="SAM" id="Coils"/>
    </source>
</evidence>
<dbReference type="GO" id="GO:1902201">
    <property type="term" value="P:negative regulation of bacterial-type flagellum-dependent cell motility"/>
    <property type="evidence" value="ECO:0007669"/>
    <property type="project" value="TreeGrafter"/>
</dbReference>
<comment type="caution">
    <text evidence="6">The sequence shown here is derived from an EMBL/GenBank/DDBJ whole genome shotgun (WGS) entry which is preliminary data.</text>
</comment>
<organism evidence="6 7">
    <name type="scientific">Photobacterium carnosum</name>
    <dbReference type="NCBI Taxonomy" id="2023717"/>
    <lineage>
        <taxon>Bacteria</taxon>
        <taxon>Pseudomonadati</taxon>
        <taxon>Pseudomonadota</taxon>
        <taxon>Gammaproteobacteria</taxon>
        <taxon>Vibrionales</taxon>
        <taxon>Vibrionaceae</taxon>
        <taxon>Photobacterium</taxon>
    </lineage>
</organism>
<dbReference type="Proteomes" id="UP000234420">
    <property type="component" value="Unassembled WGS sequence"/>
</dbReference>
<gene>
    <name evidence="6" type="ORF">CIK00_09465</name>
</gene>
<proteinExistence type="predicted"/>
<dbReference type="InterPro" id="IPR029787">
    <property type="entry name" value="Nucleotide_cyclase"/>
</dbReference>
<evidence type="ECO:0000256" key="3">
    <source>
        <dbReference type="ARBA" id="ARBA00034247"/>
    </source>
</evidence>
<dbReference type="EMBL" id="NPIB01000009">
    <property type="protein sequence ID" value="PLC58114.1"/>
    <property type="molecule type" value="Genomic_DNA"/>
</dbReference>
<reference evidence="6 7" key="1">
    <citation type="journal article" date="2018" name="Syst. Appl. Microbiol.">
        <title>Photobacterium carnosum sp. nov., isolated from spoiled modified atmosphere packaged poultry meat.</title>
        <authorList>
            <person name="Hilgarth M."/>
            <person name="Fuertes S."/>
            <person name="Ehrmann M."/>
            <person name="Vogel R.F."/>
        </authorList>
    </citation>
    <scope>NUCLEOTIDE SEQUENCE [LARGE SCALE GENOMIC DNA]</scope>
    <source>
        <strain evidence="6 7">TMW 2.2021</strain>
    </source>
</reference>
<dbReference type="FunFam" id="3.30.70.270:FF:000001">
    <property type="entry name" value="Diguanylate cyclase domain protein"/>
    <property type="match status" value="1"/>
</dbReference>
<dbReference type="Gene3D" id="3.30.70.270">
    <property type="match status" value="1"/>
</dbReference>
<evidence type="ECO:0000256" key="1">
    <source>
        <dbReference type="ARBA" id="ARBA00001946"/>
    </source>
</evidence>
<comment type="catalytic activity">
    <reaction evidence="3">
        <text>2 GTP = 3',3'-c-di-GMP + 2 diphosphate</text>
        <dbReference type="Rhea" id="RHEA:24898"/>
        <dbReference type="ChEBI" id="CHEBI:33019"/>
        <dbReference type="ChEBI" id="CHEBI:37565"/>
        <dbReference type="ChEBI" id="CHEBI:58805"/>
        <dbReference type="EC" id="2.7.7.65"/>
    </reaction>
</comment>
<dbReference type="InterPro" id="IPR050469">
    <property type="entry name" value="Diguanylate_Cyclase"/>
</dbReference>
<dbReference type="NCBIfam" id="TIGR00254">
    <property type="entry name" value="GGDEF"/>
    <property type="match status" value="1"/>
</dbReference>
<dbReference type="EC" id="2.7.7.65" evidence="2"/>
<evidence type="ECO:0000313" key="6">
    <source>
        <dbReference type="EMBL" id="PLC58114.1"/>
    </source>
</evidence>
<dbReference type="InterPro" id="IPR000160">
    <property type="entry name" value="GGDEF_dom"/>
</dbReference>
<evidence type="ECO:0000256" key="2">
    <source>
        <dbReference type="ARBA" id="ARBA00012528"/>
    </source>
</evidence>
<dbReference type="SMART" id="SM00267">
    <property type="entry name" value="GGDEF"/>
    <property type="match status" value="1"/>
</dbReference>
<dbReference type="Pfam" id="PF00990">
    <property type="entry name" value="GGDEF"/>
    <property type="match status" value="1"/>
</dbReference>
<dbReference type="RefSeq" id="WP_101768636.1">
    <property type="nucleotide sequence ID" value="NZ_BPPU01000001.1"/>
</dbReference>
<dbReference type="GO" id="GO:0043709">
    <property type="term" value="P:cell adhesion involved in single-species biofilm formation"/>
    <property type="evidence" value="ECO:0007669"/>
    <property type="project" value="TreeGrafter"/>
</dbReference>
<keyword evidence="7" id="KW-1185">Reference proteome</keyword>
<feature type="coiled-coil region" evidence="4">
    <location>
        <begin position="343"/>
        <end position="370"/>
    </location>
</feature>
<keyword evidence="4" id="KW-0175">Coiled coil</keyword>
<sequence length="540" mass="61873">MNEQIAVFYQTVTKQCSNAHSLRTICELVCRNLIQSFSVNHLQLIIKYNNEWKLLLELNSKGIQYYFPPAIIPTTNEHYYKTVHYYNNKTEASIDILPNYRYILIPLKHHSAIIGHLTIAVPLESNLQPKHLTILAALLSAEITTELIKKSTKNHNIGRINAEKALLSSKEQQKSLLSYLQNMHDISFQLWRNNIMEDMLFIAVEEGKKRLNIDRMAIFLFDEQKQMHGTFGTDINGKTVDEFYFKSAIPDQWYAANTLNDKEYIAFQENTPLYHDLKQIGFGWSAYIALWDEDTPIGWIACDNLITGQPLCNYHHQLLKQYGFIISQHILRLRAADKLIKLNHNLEQRVQSRTKALNQANEQLQKLSRIDALTNIANRRVFDETVMTEWCRANRLGLPLSLLILDIDNFKTYNDKLGHAAGDQCLKTIASALSKVERRAGTLFARYGGEEFVLLLPGQDQPAAINNAQRLLNAMHNLALPFPSESKKDKAIMTVSIGVSTIIPSQTITYDEFFKDVDNALYQAKAEGKDCFRVLLPELI</sequence>
<protein>
    <recommendedName>
        <fullName evidence="2">diguanylate cyclase</fullName>
        <ecNumber evidence="2">2.7.7.65</ecNumber>
    </recommendedName>
</protein>